<proteinExistence type="predicted"/>
<evidence type="ECO:0000313" key="2">
    <source>
        <dbReference type="Proteomes" id="UP001177021"/>
    </source>
</evidence>
<sequence>MVLNPSSFWTQANALFRKSLTFQKRNVKTNVRLILFPLILCVLLALLQHFIDTQLNTPDFKCGCVCPNQRETCDDSEKLCGIQYSDETQATFCKIPNPPEWPPLLQLQYVYCKENQSCPFNMLFTAENRSFAQIVSDNMFPSALTVNSSDIMASLASNVLGSESSAGTDSFLDSGFTSALPVYYLQTQCPQNNSGFSFPYQIEGINFEQDIRCGQGINFWRNSSDDINNELYQIYERNNSEGRINEIFSAVDFLNSNDDVFDVTVWYMPTSIWAENKLSRVPRSVNLISNAYLQFLHGPGTKMLFEFVKEMPKSETAYRLEIASLLGGLFFTWVILQLFPVVLTSLVYEKQHKLRIMMKMHGLGDGPYWMITYGYFLVLSVIYMLCFVIFGSVLGLKFFTMNDYRIQFVFYFIYINLQISLAFMLSSVFSNVKTATVSAYIGVFGTGLLGGFLFDYFLQDSSFPRKWIICMELYPGFALYRGLWEFAQSAITGNDSGTDGMRWPDLSDSTNGMKEVLIIMFVEWTVFLFVAYYIDQVLTTGSGKSPLFFLKRFQKKHLSSFKKLSIQRQGSKVLAHTGKPDVIQEREKVEQLLLEPTINHAIVCDDLKKFYPGRDGNPGKFAVKELFLAVPRGECFGMLGPNGAGKTSFISMMIGLTKPTSGAAYVQGLDIRSHMDAIYTSMGVCPQHDLLWESLTGREHLLFYGRLKNLKGSALTQAVEESLKNLNLFHGGVADKKAGKYSGGMKRRLSVAISLIGDPKVVYMDEPSTGLDPASRKCLWNVIRLAKRDRAIILTTHSMEEAEALCDRLGIFVDGSLQCIGNPKELKGRYGGTYVFTMTTSSDHEKDVENMVRQLTPNVNKIYHLSGTQKFELPKEDVKIANVFQAVEVAKRNFTVFAWGLADTTLEDVFIKVARHAQAFETLS</sequence>
<protein>
    <submittedName>
        <fullName evidence="1">Uncharacterized protein</fullName>
    </submittedName>
</protein>
<name>A0ACB0L830_TRIPR</name>
<gene>
    <name evidence="1" type="ORF">MILVUS5_LOCUS29711</name>
</gene>
<organism evidence="1 2">
    <name type="scientific">Trifolium pratense</name>
    <name type="common">Red clover</name>
    <dbReference type="NCBI Taxonomy" id="57577"/>
    <lineage>
        <taxon>Eukaryota</taxon>
        <taxon>Viridiplantae</taxon>
        <taxon>Streptophyta</taxon>
        <taxon>Embryophyta</taxon>
        <taxon>Tracheophyta</taxon>
        <taxon>Spermatophyta</taxon>
        <taxon>Magnoliopsida</taxon>
        <taxon>eudicotyledons</taxon>
        <taxon>Gunneridae</taxon>
        <taxon>Pentapetalae</taxon>
        <taxon>rosids</taxon>
        <taxon>fabids</taxon>
        <taxon>Fabales</taxon>
        <taxon>Fabaceae</taxon>
        <taxon>Papilionoideae</taxon>
        <taxon>50 kb inversion clade</taxon>
        <taxon>NPAAA clade</taxon>
        <taxon>Hologalegina</taxon>
        <taxon>IRL clade</taxon>
        <taxon>Trifolieae</taxon>
        <taxon>Trifolium</taxon>
    </lineage>
</organism>
<reference evidence="1" key="1">
    <citation type="submission" date="2023-10" db="EMBL/GenBank/DDBJ databases">
        <authorList>
            <person name="Rodriguez Cubillos JULIANA M."/>
            <person name="De Vega J."/>
        </authorList>
    </citation>
    <scope>NUCLEOTIDE SEQUENCE</scope>
</reference>
<accession>A0ACB0L830</accession>
<dbReference type="EMBL" id="CASHSV030000409">
    <property type="protein sequence ID" value="CAJ2664518.1"/>
    <property type="molecule type" value="Genomic_DNA"/>
</dbReference>
<dbReference type="Proteomes" id="UP001177021">
    <property type="component" value="Unassembled WGS sequence"/>
</dbReference>
<evidence type="ECO:0000313" key="1">
    <source>
        <dbReference type="EMBL" id="CAJ2664518.1"/>
    </source>
</evidence>
<comment type="caution">
    <text evidence="1">The sequence shown here is derived from an EMBL/GenBank/DDBJ whole genome shotgun (WGS) entry which is preliminary data.</text>
</comment>
<keyword evidence="2" id="KW-1185">Reference proteome</keyword>